<evidence type="ECO:0000313" key="3">
    <source>
        <dbReference type="Proteomes" id="UP000000763"/>
    </source>
</evidence>
<evidence type="ECO:0000256" key="1">
    <source>
        <dbReference type="SAM" id="MobiDB-lite"/>
    </source>
</evidence>
<dbReference type="AlphaFoldDB" id="Q5VMF6"/>
<feature type="compositionally biased region" description="Low complexity" evidence="1">
    <location>
        <begin position="44"/>
        <end position="56"/>
    </location>
</feature>
<proteinExistence type="predicted"/>
<evidence type="ECO:0000313" key="2">
    <source>
        <dbReference type="EMBL" id="BAD69369.1"/>
    </source>
</evidence>
<organism evidence="2 3">
    <name type="scientific">Oryza sativa subsp. japonica</name>
    <name type="common">Rice</name>
    <dbReference type="NCBI Taxonomy" id="39947"/>
    <lineage>
        <taxon>Eukaryota</taxon>
        <taxon>Viridiplantae</taxon>
        <taxon>Streptophyta</taxon>
        <taxon>Embryophyta</taxon>
        <taxon>Tracheophyta</taxon>
        <taxon>Spermatophyta</taxon>
        <taxon>Magnoliopsida</taxon>
        <taxon>Liliopsida</taxon>
        <taxon>Poales</taxon>
        <taxon>Poaceae</taxon>
        <taxon>BOP clade</taxon>
        <taxon>Oryzoideae</taxon>
        <taxon>Oryzeae</taxon>
        <taxon>Oryzinae</taxon>
        <taxon>Oryza</taxon>
        <taxon>Oryza sativa</taxon>
    </lineage>
</organism>
<sequence length="183" mass="18203">MAVARGGGPRWTGSMDRGGGGTPRGAHVAPTRRTRGGHVAATRAAGLDGPDLPPGRSDGGGGSRPARTGAAQAGPAAMAHGGAAPAVQGGDRPTAEGGGVAATRTATAAAKRLGGAGEGEEGEEARVGVMERGGPCDGLCRFRIHLGTRGDCPLPCEEWRFLQGVGFVRAIEDACGVVFPLQF</sequence>
<reference evidence="3" key="2">
    <citation type="journal article" date="2008" name="Nucleic Acids Res.">
        <title>The rice annotation project database (RAP-DB): 2008 update.</title>
        <authorList>
            <consortium name="The rice annotation project (RAP)"/>
        </authorList>
    </citation>
    <scope>GENOME REANNOTATION</scope>
    <source>
        <strain evidence="3">cv. Nipponbare</strain>
    </source>
</reference>
<feature type="compositionally biased region" description="Gly residues" evidence="1">
    <location>
        <begin position="1"/>
        <end position="23"/>
    </location>
</feature>
<feature type="region of interest" description="Disordered" evidence="1">
    <location>
        <begin position="1"/>
        <end position="101"/>
    </location>
</feature>
<accession>Q5VMF6</accession>
<gene>
    <name evidence="2" type="primary">B1460A05.13</name>
</gene>
<reference evidence="3" key="1">
    <citation type="journal article" date="2005" name="Nature">
        <title>The map-based sequence of the rice genome.</title>
        <authorList>
            <consortium name="International rice genome sequencing project (IRGSP)"/>
            <person name="Matsumoto T."/>
            <person name="Wu J."/>
            <person name="Kanamori H."/>
            <person name="Katayose Y."/>
            <person name="Fujisawa M."/>
            <person name="Namiki N."/>
            <person name="Mizuno H."/>
            <person name="Yamamoto K."/>
            <person name="Antonio B.A."/>
            <person name="Baba T."/>
            <person name="Sakata K."/>
            <person name="Nagamura Y."/>
            <person name="Aoki H."/>
            <person name="Arikawa K."/>
            <person name="Arita K."/>
            <person name="Bito T."/>
            <person name="Chiden Y."/>
            <person name="Fujitsuka N."/>
            <person name="Fukunaka R."/>
            <person name="Hamada M."/>
            <person name="Harada C."/>
            <person name="Hayashi A."/>
            <person name="Hijishita S."/>
            <person name="Honda M."/>
            <person name="Hosokawa S."/>
            <person name="Ichikawa Y."/>
            <person name="Idonuma A."/>
            <person name="Iijima M."/>
            <person name="Ikeda M."/>
            <person name="Ikeno M."/>
            <person name="Ito K."/>
            <person name="Ito S."/>
            <person name="Ito T."/>
            <person name="Ito Y."/>
            <person name="Ito Y."/>
            <person name="Iwabuchi A."/>
            <person name="Kamiya K."/>
            <person name="Karasawa W."/>
            <person name="Kurita K."/>
            <person name="Katagiri S."/>
            <person name="Kikuta A."/>
            <person name="Kobayashi H."/>
            <person name="Kobayashi N."/>
            <person name="Machita K."/>
            <person name="Maehara T."/>
            <person name="Masukawa M."/>
            <person name="Mizubayashi T."/>
            <person name="Mukai Y."/>
            <person name="Nagasaki H."/>
            <person name="Nagata Y."/>
            <person name="Naito S."/>
            <person name="Nakashima M."/>
            <person name="Nakama Y."/>
            <person name="Nakamichi Y."/>
            <person name="Nakamura M."/>
            <person name="Meguro A."/>
            <person name="Negishi M."/>
            <person name="Ohta I."/>
            <person name="Ohta T."/>
            <person name="Okamoto M."/>
            <person name="Ono N."/>
            <person name="Saji S."/>
            <person name="Sakaguchi M."/>
            <person name="Sakai K."/>
            <person name="Shibata M."/>
            <person name="Shimokawa T."/>
            <person name="Song J."/>
            <person name="Takazaki Y."/>
            <person name="Terasawa K."/>
            <person name="Tsugane M."/>
            <person name="Tsuji K."/>
            <person name="Ueda S."/>
            <person name="Waki K."/>
            <person name="Yamagata H."/>
            <person name="Yamamoto M."/>
            <person name="Yamamoto S."/>
            <person name="Yamane H."/>
            <person name="Yoshiki S."/>
            <person name="Yoshihara R."/>
            <person name="Yukawa K."/>
            <person name="Zhong H."/>
            <person name="Yano M."/>
            <person name="Yuan Q."/>
            <person name="Ouyang S."/>
            <person name="Liu J."/>
            <person name="Jones K.M."/>
            <person name="Gansberger K."/>
            <person name="Moffat K."/>
            <person name="Hill J."/>
            <person name="Bera J."/>
            <person name="Fadrosh D."/>
            <person name="Jin S."/>
            <person name="Johri S."/>
            <person name="Kim M."/>
            <person name="Overton L."/>
            <person name="Reardon M."/>
            <person name="Tsitrin T."/>
            <person name="Vuong H."/>
            <person name="Weaver B."/>
            <person name="Ciecko A."/>
            <person name="Tallon L."/>
            <person name="Jackson J."/>
            <person name="Pai G."/>
            <person name="Aken S.V."/>
            <person name="Utterback T."/>
            <person name="Reidmuller S."/>
            <person name="Feldblyum T."/>
            <person name="Hsiao J."/>
            <person name="Zismann V."/>
            <person name="Iobst S."/>
            <person name="de Vazeille A.R."/>
            <person name="Buell C.R."/>
            <person name="Ying K."/>
            <person name="Li Y."/>
            <person name="Lu T."/>
            <person name="Huang Y."/>
            <person name="Zhao Q."/>
            <person name="Feng Q."/>
            <person name="Zhang L."/>
            <person name="Zhu J."/>
            <person name="Weng Q."/>
            <person name="Mu J."/>
            <person name="Lu Y."/>
            <person name="Fan D."/>
            <person name="Liu Y."/>
            <person name="Guan J."/>
            <person name="Zhang Y."/>
            <person name="Yu S."/>
            <person name="Liu X."/>
            <person name="Zhang Y."/>
            <person name="Hong G."/>
            <person name="Han B."/>
            <person name="Choisne N."/>
            <person name="Demange N."/>
            <person name="Orjeda G."/>
            <person name="Samain S."/>
            <person name="Cattolico L."/>
            <person name="Pelletier E."/>
            <person name="Couloux A."/>
            <person name="Segurens B."/>
            <person name="Wincker P."/>
            <person name="D'Hont A."/>
            <person name="Scarpelli C."/>
            <person name="Weissenbach J."/>
            <person name="Salanoubat M."/>
            <person name="Quetier F."/>
            <person name="Yu Y."/>
            <person name="Kim H.R."/>
            <person name="Rambo T."/>
            <person name="Currie J."/>
            <person name="Collura K."/>
            <person name="Luo M."/>
            <person name="Yang T."/>
            <person name="Ammiraju J.S.S."/>
            <person name="Engler F."/>
            <person name="Soderlund C."/>
            <person name="Wing R.A."/>
            <person name="Palmer L.E."/>
            <person name="de la Bastide M."/>
            <person name="Spiegel L."/>
            <person name="Nascimento L."/>
            <person name="Zutavern T."/>
            <person name="O'Shaughnessy A."/>
            <person name="Dike S."/>
            <person name="Dedhia N."/>
            <person name="Preston R."/>
            <person name="Balija V."/>
            <person name="McCombie W.R."/>
            <person name="Chow T."/>
            <person name="Chen H."/>
            <person name="Chung M."/>
            <person name="Chen C."/>
            <person name="Shaw J."/>
            <person name="Wu H."/>
            <person name="Hsiao K."/>
            <person name="Chao Y."/>
            <person name="Chu M."/>
            <person name="Cheng C."/>
            <person name="Hour A."/>
            <person name="Lee P."/>
            <person name="Lin S."/>
            <person name="Lin Y."/>
            <person name="Liou J."/>
            <person name="Liu S."/>
            <person name="Hsing Y."/>
            <person name="Raghuvanshi S."/>
            <person name="Mohanty A."/>
            <person name="Bharti A.K."/>
            <person name="Gaur A."/>
            <person name="Gupta V."/>
            <person name="Kumar D."/>
            <person name="Ravi V."/>
            <person name="Vij S."/>
            <person name="Kapur A."/>
            <person name="Khurana P."/>
            <person name="Khurana P."/>
            <person name="Khurana J.P."/>
            <person name="Tyagi A.K."/>
            <person name="Gaikwad K."/>
            <person name="Singh A."/>
            <person name="Dalal V."/>
            <person name="Srivastava S."/>
            <person name="Dixit A."/>
            <person name="Pal A.K."/>
            <person name="Ghazi I.A."/>
            <person name="Yadav M."/>
            <person name="Pandit A."/>
            <person name="Bhargava A."/>
            <person name="Sureshbabu K."/>
            <person name="Batra K."/>
            <person name="Sharma T.R."/>
            <person name="Mohapatra T."/>
            <person name="Singh N.K."/>
            <person name="Messing J."/>
            <person name="Nelson A.B."/>
            <person name="Fuks G."/>
            <person name="Kavchok S."/>
            <person name="Keizer G."/>
            <person name="Linton E."/>
            <person name="Llaca V."/>
            <person name="Song R."/>
            <person name="Tanyolac B."/>
            <person name="Young S."/>
            <person name="Ho-Il K."/>
            <person name="Hahn J.H."/>
            <person name="Sangsakoo G."/>
            <person name="Vanavichit A."/>
            <person name="de Mattos Luiz.A.T."/>
            <person name="Zimmer P.D."/>
            <person name="Malone G."/>
            <person name="Dellagostin O."/>
            <person name="de Oliveira A.C."/>
            <person name="Bevan M."/>
            <person name="Bancroft I."/>
            <person name="Minx P."/>
            <person name="Cordum H."/>
            <person name="Wilson R."/>
            <person name="Cheng Z."/>
            <person name="Jin W."/>
            <person name="Jiang J."/>
            <person name="Leong S.A."/>
            <person name="Iwama H."/>
            <person name="Gojobori T."/>
            <person name="Itoh T."/>
            <person name="Niimura Y."/>
            <person name="Fujii Y."/>
            <person name="Habara T."/>
            <person name="Sakai H."/>
            <person name="Sato Y."/>
            <person name="Wilson G."/>
            <person name="Kumar K."/>
            <person name="McCouch S."/>
            <person name="Juretic N."/>
            <person name="Hoen D."/>
            <person name="Wright S."/>
            <person name="Bruskiewich R."/>
            <person name="Bureau T."/>
            <person name="Miyao A."/>
            <person name="Hirochika H."/>
            <person name="Nishikawa T."/>
            <person name="Kadowaki K."/>
            <person name="Sugiura M."/>
            <person name="Burr B."/>
            <person name="Sasaki T."/>
        </authorList>
    </citation>
    <scope>NUCLEOTIDE SEQUENCE [LARGE SCALE GENOMIC DNA]</scope>
    <source>
        <strain evidence="3">cv. Nipponbare</strain>
    </source>
</reference>
<name>Q5VMF6_ORYSJ</name>
<dbReference type="EMBL" id="AP006751">
    <property type="protein sequence ID" value="BAD69369.1"/>
    <property type="molecule type" value="Genomic_DNA"/>
</dbReference>
<dbReference type="Proteomes" id="UP000000763">
    <property type="component" value="Chromosome 6"/>
</dbReference>
<protein>
    <submittedName>
        <fullName evidence="2">Uncharacterized protein</fullName>
    </submittedName>
</protein>
<feature type="compositionally biased region" description="Low complexity" evidence="1">
    <location>
        <begin position="64"/>
        <end position="86"/>
    </location>
</feature>